<dbReference type="AlphaFoldDB" id="A0A1Y2C675"/>
<dbReference type="Proteomes" id="UP000193920">
    <property type="component" value="Unassembled WGS sequence"/>
</dbReference>
<keyword evidence="1" id="KW-1133">Transmembrane helix</keyword>
<comment type="caution">
    <text evidence="2">The sequence shown here is derived from an EMBL/GenBank/DDBJ whole genome shotgun (WGS) entry which is preliminary data.</text>
</comment>
<evidence type="ECO:0000256" key="1">
    <source>
        <dbReference type="SAM" id="Phobius"/>
    </source>
</evidence>
<feature type="transmembrane region" description="Helical" evidence="1">
    <location>
        <begin position="21"/>
        <end position="45"/>
    </location>
</feature>
<evidence type="ECO:0000313" key="3">
    <source>
        <dbReference type="Proteomes" id="UP000193920"/>
    </source>
</evidence>
<keyword evidence="3" id="KW-1185">Reference proteome</keyword>
<evidence type="ECO:0000313" key="2">
    <source>
        <dbReference type="EMBL" id="ORY42436.1"/>
    </source>
</evidence>
<keyword evidence="1" id="KW-0472">Membrane</keyword>
<proteinExistence type="predicted"/>
<keyword evidence="1" id="KW-0812">Transmembrane</keyword>
<protein>
    <submittedName>
        <fullName evidence="2">Uncharacterized protein</fullName>
    </submittedName>
</protein>
<reference evidence="2 3" key="1">
    <citation type="submission" date="2016-08" db="EMBL/GenBank/DDBJ databases">
        <title>A Parts List for Fungal Cellulosomes Revealed by Comparative Genomics.</title>
        <authorList>
            <consortium name="DOE Joint Genome Institute"/>
            <person name="Haitjema C.H."/>
            <person name="Gilmore S.P."/>
            <person name="Henske J.K."/>
            <person name="Solomon K.V."/>
            <person name="De Groot R."/>
            <person name="Kuo A."/>
            <person name="Mondo S.J."/>
            <person name="Salamov A.A."/>
            <person name="Labutti K."/>
            <person name="Zhao Z."/>
            <person name="Chiniquy J."/>
            <person name="Barry K."/>
            <person name="Brewer H.M."/>
            <person name="Purvine S.O."/>
            <person name="Wright A.T."/>
            <person name="Boxma B."/>
            <person name="Van Alen T."/>
            <person name="Hackstein J.H."/>
            <person name="Baker S.E."/>
            <person name="Grigoriev I.V."/>
            <person name="O'Malley M.A."/>
        </authorList>
    </citation>
    <scope>NUCLEOTIDE SEQUENCE [LARGE SCALE GENOMIC DNA]</scope>
    <source>
        <strain evidence="2 3">G1</strain>
    </source>
</reference>
<accession>A0A1Y2C675</accession>
<sequence length="54" mass="7107">MICFDKNNKILIMQIVDFLLLLLRYWCIILFLLYYIFLFYFYFYFMYFFNYLYL</sequence>
<name>A0A1Y2C675_9FUNG</name>
<dbReference type="EMBL" id="MCOG01000120">
    <property type="protein sequence ID" value="ORY42436.1"/>
    <property type="molecule type" value="Genomic_DNA"/>
</dbReference>
<organism evidence="2 3">
    <name type="scientific">Neocallimastix californiae</name>
    <dbReference type="NCBI Taxonomy" id="1754190"/>
    <lineage>
        <taxon>Eukaryota</taxon>
        <taxon>Fungi</taxon>
        <taxon>Fungi incertae sedis</taxon>
        <taxon>Chytridiomycota</taxon>
        <taxon>Chytridiomycota incertae sedis</taxon>
        <taxon>Neocallimastigomycetes</taxon>
        <taxon>Neocallimastigales</taxon>
        <taxon>Neocallimastigaceae</taxon>
        <taxon>Neocallimastix</taxon>
    </lineage>
</organism>
<gene>
    <name evidence="2" type="ORF">LY90DRAFT_30534</name>
</gene>